<feature type="compositionally biased region" description="Polar residues" evidence="2">
    <location>
        <begin position="295"/>
        <end position="319"/>
    </location>
</feature>
<dbReference type="SUPFAM" id="SSF54768">
    <property type="entry name" value="dsRNA-binding domain-like"/>
    <property type="match status" value="1"/>
</dbReference>
<evidence type="ECO:0000313" key="5">
    <source>
        <dbReference type="EMBL" id="CAL8115802.1"/>
    </source>
</evidence>
<protein>
    <recommendedName>
        <fullName evidence="7">Microprocessor complex subunit DGCR8</fullName>
    </recommendedName>
</protein>
<feature type="compositionally biased region" description="Acidic residues" evidence="2">
    <location>
        <begin position="1"/>
        <end position="10"/>
    </location>
</feature>
<evidence type="ECO:0008006" key="7">
    <source>
        <dbReference type="Google" id="ProtNLM"/>
    </source>
</evidence>
<feature type="compositionally biased region" description="Basic and acidic residues" evidence="2">
    <location>
        <begin position="103"/>
        <end position="112"/>
    </location>
</feature>
<name>A0ABP1QZF4_9HEXA</name>
<feature type="compositionally biased region" description="Acidic residues" evidence="2">
    <location>
        <begin position="27"/>
        <end position="43"/>
    </location>
</feature>
<dbReference type="CDD" id="cd19867">
    <property type="entry name" value="DSRM_DGCR8_rpt1"/>
    <property type="match status" value="1"/>
</dbReference>
<dbReference type="PANTHER" id="PTHR13482:SF3">
    <property type="entry name" value="MICROPROCESSOR COMPLEX SUBUNIT DGCR8"/>
    <property type="match status" value="1"/>
</dbReference>
<dbReference type="Gene3D" id="3.30.160.20">
    <property type="match status" value="2"/>
</dbReference>
<feature type="region of interest" description="Disordered" evidence="2">
    <location>
        <begin position="1"/>
        <end position="129"/>
    </location>
</feature>
<feature type="compositionally biased region" description="Acidic residues" evidence="2">
    <location>
        <begin position="77"/>
        <end position="95"/>
    </location>
</feature>
<dbReference type="PROSITE" id="PS50020">
    <property type="entry name" value="WW_DOMAIN_2"/>
    <property type="match status" value="1"/>
</dbReference>
<organism evidence="5 6">
    <name type="scientific">Orchesella dallaii</name>
    <dbReference type="NCBI Taxonomy" id="48710"/>
    <lineage>
        <taxon>Eukaryota</taxon>
        <taxon>Metazoa</taxon>
        <taxon>Ecdysozoa</taxon>
        <taxon>Arthropoda</taxon>
        <taxon>Hexapoda</taxon>
        <taxon>Collembola</taxon>
        <taxon>Entomobryomorpha</taxon>
        <taxon>Entomobryoidea</taxon>
        <taxon>Orchesellidae</taxon>
        <taxon>Orchesellinae</taxon>
        <taxon>Orchesella</taxon>
    </lineage>
</organism>
<keyword evidence="6" id="KW-1185">Reference proteome</keyword>
<dbReference type="Proteomes" id="UP001642540">
    <property type="component" value="Unassembled WGS sequence"/>
</dbReference>
<reference evidence="5 6" key="1">
    <citation type="submission" date="2024-08" db="EMBL/GenBank/DDBJ databases">
        <authorList>
            <person name="Cucini C."/>
            <person name="Frati F."/>
        </authorList>
    </citation>
    <scope>NUCLEOTIDE SEQUENCE [LARGE SCALE GENOMIC DNA]</scope>
</reference>
<dbReference type="EMBL" id="CAXLJM020000051">
    <property type="protein sequence ID" value="CAL8115802.1"/>
    <property type="molecule type" value="Genomic_DNA"/>
</dbReference>
<gene>
    <name evidence="5" type="ORF">ODALV1_LOCUS17021</name>
</gene>
<dbReference type="Gene3D" id="3.30.160.590">
    <property type="match status" value="1"/>
</dbReference>
<proteinExistence type="predicted"/>
<feature type="compositionally biased region" description="Basic and acidic residues" evidence="2">
    <location>
        <begin position="44"/>
        <end position="64"/>
    </location>
</feature>
<dbReference type="InterPro" id="IPR014720">
    <property type="entry name" value="dsRBD_dom"/>
</dbReference>
<dbReference type="SMART" id="SM00358">
    <property type="entry name" value="DSRM"/>
    <property type="match status" value="2"/>
</dbReference>
<feature type="compositionally biased region" description="Polar residues" evidence="2">
    <location>
        <begin position="326"/>
        <end position="335"/>
    </location>
</feature>
<evidence type="ECO:0000259" key="3">
    <source>
        <dbReference type="PROSITE" id="PS50020"/>
    </source>
</evidence>
<comment type="caution">
    <text evidence="5">The sequence shown here is derived from an EMBL/GenBank/DDBJ whole genome shotgun (WGS) entry which is preliminary data.</text>
</comment>
<sequence length="761" mass="84569">MDTEISEPDDQMQHPNSNLSEKISAESSDDEDADDTINSEQVDESSRNLFDGDGKISEPDKDADIEQPENDNYSDVYTDDEESCDDEMDESEIDSMLEQGLPESKRIDKKQGGGELSKSNLDGSKPNEGNSELTIKKIVVLEEKGGNTFEVLPGGWIQVRHSSGMPLYLHRKTRVCTLSKPYFLGPASVRRHLIPLSGIPCLSYRRALEKERLDKEMLEKQAQDFEDSQQDPKLSETAESVVLKVNEPDLKATETEKKCPNETIAEKVKLFKRKLELEKEKENTGNAKREKLDGSLNSSTMDTDTDGASETPLPSTCPLSTGIDPVSNTANSSSDPTEDTSTKNANEPNGQKVKDGYSKALTIPALAKACKGNQIDKNAHPARALIPLAKVETARENASLYSVSPLDLREYCKPLFKFIEIECKRFKTWSARRRHTKEQKRRQLERPTLPDNAQVIKFFDMHTSKAGDDQMVKKFNDYVFNPNGKSSVCILHEFVQHALRKQPTYSFQELENAATPYSATVMINEIPYGRGYGSSKKTAKAEAAKATLEILIPQMKGQLNGNKTDTSSDFDITEYFQQVEMNDVRIPKMCTSVSEPSPYTLLLTCLQRNFGQSGSSSVKFEMIPASPSKGNPPNQFRMMAGNDEVVVTASNKREGKQLASQLLLSKIHPHITNFGAFIKMYGNGSIKSVKEKKQEEQQITTLQSKASANSPNWAILNKLKQEMIKLAELEDEAKGVGTGPNNLDNFICEPIVAASEVTAAE</sequence>
<evidence type="ECO:0000256" key="2">
    <source>
        <dbReference type="SAM" id="MobiDB-lite"/>
    </source>
</evidence>
<accession>A0ABP1QZF4</accession>
<dbReference type="PANTHER" id="PTHR13482">
    <property type="entry name" value="MICRORNA PROCESSOR COMPLEX SUBUNIT DGCR8"/>
    <property type="match status" value="1"/>
</dbReference>
<dbReference type="InterPro" id="IPR001202">
    <property type="entry name" value="WW_dom"/>
</dbReference>
<dbReference type="PROSITE" id="PS50137">
    <property type="entry name" value="DS_RBD"/>
    <property type="match status" value="1"/>
</dbReference>
<feature type="domain" description="DRBM" evidence="4">
    <location>
        <begin position="486"/>
        <end position="553"/>
    </location>
</feature>
<dbReference type="Gene3D" id="2.20.70.10">
    <property type="match status" value="1"/>
</dbReference>
<feature type="region of interest" description="Disordered" evidence="2">
    <location>
        <begin position="281"/>
        <end position="355"/>
    </location>
</feature>
<dbReference type="CDD" id="cd19868">
    <property type="entry name" value="DSRM_DGCR8_rpt2"/>
    <property type="match status" value="1"/>
</dbReference>
<dbReference type="InterPro" id="IPR040375">
    <property type="entry name" value="DGCR8"/>
</dbReference>
<evidence type="ECO:0000259" key="4">
    <source>
        <dbReference type="PROSITE" id="PS50137"/>
    </source>
</evidence>
<feature type="compositionally biased region" description="Polar residues" evidence="2">
    <location>
        <begin position="117"/>
        <end position="129"/>
    </location>
</feature>
<evidence type="ECO:0000313" key="6">
    <source>
        <dbReference type="Proteomes" id="UP001642540"/>
    </source>
</evidence>
<keyword evidence="1" id="KW-0694">RNA-binding</keyword>
<feature type="compositionally biased region" description="Basic and acidic residues" evidence="2">
    <location>
        <begin position="281"/>
        <end position="293"/>
    </location>
</feature>
<feature type="domain" description="WW" evidence="3">
    <location>
        <begin position="150"/>
        <end position="183"/>
    </location>
</feature>
<dbReference type="Pfam" id="PF00035">
    <property type="entry name" value="dsrm"/>
    <property type="match status" value="1"/>
</dbReference>
<evidence type="ECO:0000256" key="1">
    <source>
        <dbReference type="PROSITE-ProRule" id="PRU00266"/>
    </source>
</evidence>